<sequence>EPGEAHHPLPGRQGRAGGEGDPVRGAARRGRPRGAGRPLRRGARGRALLSGHHRQPRGPRVDARRHPPHGGEHLHSLHRGGRHPLGRRLQRHPGCRCRQGGRQHRRAGRPRPGAARRRPLRLAVRGGGRRRPAKPHGPGGERLGGVHARRPQADGDRRGRMGPAGAGAGRGRDPADLHGPGRHPRRLRPAAAGGGQPRGAHSRDRLRRRGGAGAPGQRPGGRRARRAGGVDLPLRRVHAGRGAPVPGRAGPSRSAV</sequence>
<accession>A0A6J4K3Q3</accession>
<feature type="compositionally biased region" description="Low complexity" evidence="1">
    <location>
        <begin position="240"/>
        <end position="256"/>
    </location>
</feature>
<gene>
    <name evidence="2" type="ORF">AVDCRST_MAG89-73</name>
</gene>
<evidence type="ECO:0000313" key="2">
    <source>
        <dbReference type="EMBL" id="CAA9295028.1"/>
    </source>
</evidence>
<dbReference type="AlphaFoldDB" id="A0A6J4K3Q3"/>
<feature type="region of interest" description="Disordered" evidence="1">
    <location>
        <begin position="1"/>
        <end position="256"/>
    </location>
</feature>
<name>A0A6J4K3Q3_9BACT</name>
<feature type="non-terminal residue" evidence="2">
    <location>
        <position position="256"/>
    </location>
</feature>
<protein>
    <submittedName>
        <fullName evidence="2">Imidazole glycerol phosphate synthase cyclase subunit HisF</fullName>
    </submittedName>
</protein>
<organism evidence="2">
    <name type="scientific">uncultured Gemmatimonadota bacterium</name>
    <dbReference type="NCBI Taxonomy" id="203437"/>
    <lineage>
        <taxon>Bacteria</taxon>
        <taxon>Pseudomonadati</taxon>
        <taxon>Gemmatimonadota</taxon>
        <taxon>environmental samples</taxon>
    </lineage>
</organism>
<feature type="compositionally biased region" description="Basic residues" evidence="1">
    <location>
        <begin position="26"/>
        <end position="44"/>
    </location>
</feature>
<feature type="compositionally biased region" description="Basic residues" evidence="1">
    <location>
        <begin position="76"/>
        <end position="120"/>
    </location>
</feature>
<feature type="non-terminal residue" evidence="2">
    <location>
        <position position="1"/>
    </location>
</feature>
<reference evidence="2" key="1">
    <citation type="submission" date="2020-02" db="EMBL/GenBank/DDBJ databases">
        <authorList>
            <person name="Meier V. D."/>
        </authorList>
    </citation>
    <scope>NUCLEOTIDE SEQUENCE</scope>
    <source>
        <strain evidence="2">AVDCRST_MAG89</strain>
    </source>
</reference>
<feature type="compositionally biased region" description="Basic and acidic residues" evidence="1">
    <location>
        <begin position="59"/>
        <end position="75"/>
    </location>
</feature>
<dbReference type="EMBL" id="CADCTV010000018">
    <property type="protein sequence ID" value="CAA9295028.1"/>
    <property type="molecule type" value="Genomic_DNA"/>
</dbReference>
<proteinExistence type="predicted"/>
<evidence type="ECO:0000256" key="1">
    <source>
        <dbReference type="SAM" id="MobiDB-lite"/>
    </source>
</evidence>